<dbReference type="EMBL" id="BMIB01000002">
    <property type="protein sequence ID" value="GGH66375.1"/>
    <property type="molecule type" value="Genomic_DNA"/>
</dbReference>
<proteinExistence type="predicted"/>
<dbReference type="RefSeq" id="WP_188951935.1">
    <property type="nucleotide sequence ID" value="NZ_BMIB01000002.1"/>
</dbReference>
<keyword evidence="3" id="KW-1185">Reference proteome</keyword>
<evidence type="ECO:0000313" key="3">
    <source>
        <dbReference type="Proteomes" id="UP000627292"/>
    </source>
</evidence>
<reference evidence="2" key="1">
    <citation type="journal article" date="2014" name="Int. J. Syst. Evol. Microbiol.">
        <title>Complete genome sequence of Corynebacterium casei LMG S-19264T (=DSM 44701T), isolated from a smear-ripened cheese.</title>
        <authorList>
            <consortium name="US DOE Joint Genome Institute (JGI-PGF)"/>
            <person name="Walter F."/>
            <person name="Albersmeier A."/>
            <person name="Kalinowski J."/>
            <person name="Ruckert C."/>
        </authorList>
    </citation>
    <scope>NUCLEOTIDE SEQUENCE</scope>
    <source>
        <strain evidence="2">CGMCC 1.15290</strain>
    </source>
</reference>
<keyword evidence="1" id="KW-0732">Signal</keyword>
<comment type="caution">
    <text evidence="2">The sequence shown here is derived from an EMBL/GenBank/DDBJ whole genome shotgun (WGS) entry which is preliminary data.</text>
</comment>
<evidence type="ECO:0008006" key="4">
    <source>
        <dbReference type="Google" id="ProtNLM"/>
    </source>
</evidence>
<feature type="chain" id="PRO_5036965100" description="DUF4198 domain-containing protein" evidence="1">
    <location>
        <begin position="23"/>
        <end position="236"/>
    </location>
</feature>
<protein>
    <recommendedName>
        <fullName evidence="4">DUF4198 domain-containing protein</fullName>
    </recommendedName>
</protein>
<feature type="signal peptide" evidence="1">
    <location>
        <begin position="1"/>
        <end position="22"/>
    </location>
</feature>
<name>A0A917IZI8_9BACT</name>
<evidence type="ECO:0000313" key="2">
    <source>
        <dbReference type="EMBL" id="GGH66375.1"/>
    </source>
</evidence>
<dbReference type="AlphaFoldDB" id="A0A917IZI8"/>
<evidence type="ECO:0000256" key="1">
    <source>
        <dbReference type="SAM" id="SignalP"/>
    </source>
</evidence>
<gene>
    <name evidence="2" type="ORF">GCM10011379_20500</name>
</gene>
<reference evidence="2" key="2">
    <citation type="submission" date="2020-09" db="EMBL/GenBank/DDBJ databases">
        <authorList>
            <person name="Sun Q."/>
            <person name="Zhou Y."/>
        </authorList>
    </citation>
    <scope>NUCLEOTIDE SEQUENCE</scope>
    <source>
        <strain evidence="2">CGMCC 1.15290</strain>
    </source>
</reference>
<dbReference type="Proteomes" id="UP000627292">
    <property type="component" value="Unassembled WGS sequence"/>
</dbReference>
<sequence>MIKKISTSLVLGCFALISQVYAHALWIETNAVGKAGQKQEVKVFYGEYVENNPDSVKNWYSDVKDFTLWVVGPDKQKQQLTCTAGVNSFAAEWTPEKDGVYYLTITHNTKDLGGTTLYQFDAGAIVKVGAGNNELAPEADLSALVKAGNIHKVNKPLAITGLVKAKPEEKLRIEIVAPTGWKRELTTDTKGVASFVPEWPGKYMIEVTRFEKVAGVHYEKKYDAIWRGATLCVEVK</sequence>
<organism evidence="2 3">
    <name type="scientific">Filimonas zeae</name>
    <dbReference type="NCBI Taxonomy" id="1737353"/>
    <lineage>
        <taxon>Bacteria</taxon>
        <taxon>Pseudomonadati</taxon>
        <taxon>Bacteroidota</taxon>
        <taxon>Chitinophagia</taxon>
        <taxon>Chitinophagales</taxon>
        <taxon>Chitinophagaceae</taxon>
        <taxon>Filimonas</taxon>
    </lineage>
</organism>
<accession>A0A917IZI8</accession>